<evidence type="ECO:0000256" key="1">
    <source>
        <dbReference type="ARBA" id="ARBA00000439"/>
    </source>
</evidence>
<comment type="similarity">
    <text evidence="2 10">Belongs to the disproportionating enzyme family.</text>
</comment>
<evidence type="ECO:0000256" key="6">
    <source>
        <dbReference type="ARBA" id="ARBA00022679"/>
    </source>
</evidence>
<comment type="catalytic activity">
    <reaction evidence="1 10">
        <text>Transfers a segment of a (1-&gt;4)-alpha-D-glucan to a new position in an acceptor, which may be glucose or a (1-&gt;4)-alpha-D-glucan.</text>
        <dbReference type="EC" id="2.4.1.25"/>
    </reaction>
</comment>
<dbReference type="Gene3D" id="3.20.20.80">
    <property type="entry name" value="Glycosidases"/>
    <property type="match status" value="1"/>
</dbReference>
<dbReference type="InterPro" id="IPR003385">
    <property type="entry name" value="Glyco_hydro_77"/>
</dbReference>
<dbReference type="NCBIfam" id="TIGR00217">
    <property type="entry name" value="malQ"/>
    <property type="match status" value="1"/>
</dbReference>
<dbReference type="PANTHER" id="PTHR32438:SF5">
    <property type="entry name" value="4-ALPHA-GLUCANOTRANSFERASE DPE1, CHLOROPLASTIC_AMYLOPLASTIC"/>
    <property type="match status" value="1"/>
</dbReference>
<accession>A0A1M4TXF9</accession>
<keyword evidence="7 10" id="KW-0119">Carbohydrate metabolism</keyword>
<dbReference type="SUPFAM" id="SSF51445">
    <property type="entry name" value="(Trans)glycosidases"/>
    <property type="match status" value="1"/>
</dbReference>
<dbReference type="OrthoDB" id="9811841at2"/>
<evidence type="ECO:0000256" key="2">
    <source>
        <dbReference type="ARBA" id="ARBA00005684"/>
    </source>
</evidence>
<dbReference type="PANTHER" id="PTHR32438">
    <property type="entry name" value="4-ALPHA-GLUCANOTRANSFERASE DPE1, CHLOROPLASTIC/AMYLOPLASTIC"/>
    <property type="match status" value="1"/>
</dbReference>
<evidence type="ECO:0000256" key="10">
    <source>
        <dbReference type="RuleBase" id="RU361207"/>
    </source>
</evidence>
<evidence type="ECO:0000256" key="7">
    <source>
        <dbReference type="ARBA" id="ARBA00023277"/>
    </source>
</evidence>
<dbReference type="Proteomes" id="UP000184128">
    <property type="component" value="Unassembled WGS sequence"/>
</dbReference>
<dbReference type="RefSeq" id="WP_073295975.1">
    <property type="nucleotide sequence ID" value="NZ_FQUF01000006.1"/>
</dbReference>
<dbReference type="GO" id="GO:0004134">
    <property type="term" value="F:4-alpha-glucanotransferase activity"/>
    <property type="evidence" value="ECO:0007669"/>
    <property type="project" value="UniProtKB-EC"/>
</dbReference>
<organism evidence="11 12">
    <name type="scientific">Atopostipes suicloacalis DSM 15692</name>
    <dbReference type="NCBI Taxonomy" id="1121025"/>
    <lineage>
        <taxon>Bacteria</taxon>
        <taxon>Bacillati</taxon>
        <taxon>Bacillota</taxon>
        <taxon>Bacilli</taxon>
        <taxon>Lactobacillales</taxon>
        <taxon>Carnobacteriaceae</taxon>
        <taxon>Atopostipes</taxon>
    </lineage>
</organism>
<dbReference type="GO" id="GO:0005975">
    <property type="term" value="P:carbohydrate metabolic process"/>
    <property type="evidence" value="ECO:0007669"/>
    <property type="project" value="InterPro"/>
</dbReference>
<evidence type="ECO:0000256" key="4">
    <source>
        <dbReference type="ARBA" id="ARBA00020295"/>
    </source>
</evidence>
<dbReference type="EC" id="2.4.1.25" evidence="3 10"/>
<evidence type="ECO:0000256" key="3">
    <source>
        <dbReference type="ARBA" id="ARBA00012560"/>
    </source>
</evidence>
<evidence type="ECO:0000313" key="11">
    <source>
        <dbReference type="EMBL" id="SHE49130.1"/>
    </source>
</evidence>
<dbReference type="AlphaFoldDB" id="A0A1M4TXF9"/>
<evidence type="ECO:0000256" key="8">
    <source>
        <dbReference type="ARBA" id="ARBA00031423"/>
    </source>
</evidence>
<keyword evidence="6 10" id="KW-0808">Transferase</keyword>
<keyword evidence="12" id="KW-1185">Reference proteome</keyword>
<keyword evidence="5 10" id="KW-0328">Glycosyltransferase</keyword>
<name>A0A1M4TXF9_9LACT</name>
<protein>
    <recommendedName>
        <fullName evidence="4 10">4-alpha-glucanotransferase</fullName>
        <ecNumber evidence="3 10">2.4.1.25</ecNumber>
    </recommendedName>
    <alternativeName>
        <fullName evidence="8 10">Amylomaltase</fullName>
    </alternativeName>
    <alternativeName>
        <fullName evidence="9 10">Disproportionating enzyme</fullName>
    </alternativeName>
</protein>
<evidence type="ECO:0000313" key="12">
    <source>
        <dbReference type="Proteomes" id="UP000184128"/>
    </source>
</evidence>
<dbReference type="Pfam" id="PF02446">
    <property type="entry name" value="Glyco_hydro_77"/>
    <property type="match status" value="1"/>
</dbReference>
<dbReference type="STRING" id="1121025.SAMN02745249_00547"/>
<proteinExistence type="inferred from homology"/>
<evidence type="ECO:0000256" key="5">
    <source>
        <dbReference type="ARBA" id="ARBA00022676"/>
    </source>
</evidence>
<gene>
    <name evidence="11" type="ORF">SAMN02745249_00547</name>
</gene>
<reference evidence="11 12" key="1">
    <citation type="submission" date="2016-11" db="EMBL/GenBank/DDBJ databases">
        <authorList>
            <person name="Jaros S."/>
            <person name="Januszkiewicz K."/>
            <person name="Wedrychowicz H."/>
        </authorList>
    </citation>
    <scope>NUCLEOTIDE SEQUENCE [LARGE SCALE GENOMIC DNA]</scope>
    <source>
        <strain evidence="11 12">DSM 15692</strain>
    </source>
</reference>
<sequence>MERASGVLLHISSLPNKYGIGSFGQSAYEFINFLKETGQKYWQILPLTTISYGDSPYQSFSAFAGNTHFIDFDVLIKEGYLEESDVSNKNFGKQLHKVDYNKVSYERRPLLEKAVAVFLSKEEHKTSEFEQFVLENDYWLITYAQYMTVKELNDYKPWYRWPEELRNYNKEYITHYVNQYERQMYYHLVTQYWFFKQWFDLKAYANQNNIQIIGDIPIYIARDSVEMWTQSELFLVDERKNPTVVSGVPPDDFSDDGQHWGNPIYDWTYMKQNDYKWWVSRMRESYKLYDVVRIDHFRGFESYWEIPSHSKTAATGQWKKGPGIDLFKEIKNQLGDIRVIAEDLGFITKEVIELREQTGFPGMKILQHGFSNTDSPDLIHNYSPNTIAYVGTHDNPTALDWYLNYANSTQRDQVDIYLNRRLGEHISDALNRGIASSASHIVIYTMQDLLRLGKEGRMNIPSTIGNNWDWRMDPEAVTNDVKEKLYLWTETYFRMNEALLESEKVKVEVKMSSSDLIKTTE</sequence>
<dbReference type="NCBIfam" id="NF011080">
    <property type="entry name" value="PRK14508.1-3"/>
    <property type="match status" value="1"/>
</dbReference>
<evidence type="ECO:0000256" key="9">
    <source>
        <dbReference type="ARBA" id="ARBA00031501"/>
    </source>
</evidence>
<dbReference type="EMBL" id="FQUF01000006">
    <property type="protein sequence ID" value="SHE49130.1"/>
    <property type="molecule type" value="Genomic_DNA"/>
</dbReference>
<dbReference type="InterPro" id="IPR017853">
    <property type="entry name" value="GH"/>
</dbReference>